<comment type="caution">
    <text evidence="1">The sequence shown here is derived from an EMBL/GenBank/DDBJ whole genome shotgun (WGS) entry which is preliminary data.</text>
</comment>
<gene>
    <name evidence="1" type="ORF">QPL79_07015</name>
</gene>
<evidence type="ECO:0000313" key="2">
    <source>
        <dbReference type="Proteomes" id="UP001529235"/>
    </source>
</evidence>
<organism evidence="1 2">
    <name type="scientific">Ignisphaera cupida</name>
    <dbReference type="NCBI Taxonomy" id="3050454"/>
    <lineage>
        <taxon>Archaea</taxon>
        <taxon>Thermoproteota</taxon>
        <taxon>Thermoprotei</taxon>
        <taxon>Desulfurococcales</taxon>
        <taxon>Desulfurococcaceae</taxon>
        <taxon>Ignisphaera</taxon>
    </lineage>
</organism>
<dbReference type="EMBL" id="JASNVW010000004">
    <property type="protein sequence ID" value="MDK6029110.1"/>
    <property type="molecule type" value="Genomic_DNA"/>
</dbReference>
<reference evidence="1 2" key="1">
    <citation type="submission" date="2023-05" db="EMBL/GenBank/DDBJ databases">
        <title>A new hyperthermophilic archaea 'Ignisphaera cupida' sp. nov. and description of the family 'Ignisphaeraceae' fam. nov.</title>
        <authorList>
            <person name="Podosokorskaya O.A."/>
            <person name="Elcheninov A.G."/>
            <person name="Klukina A."/>
            <person name="Merkel A.Y."/>
        </authorList>
    </citation>
    <scope>NUCLEOTIDE SEQUENCE [LARGE SCALE GENOMIC DNA]</scope>
    <source>
        <strain evidence="1 2">4213-co</strain>
    </source>
</reference>
<evidence type="ECO:0008006" key="3">
    <source>
        <dbReference type="Google" id="ProtNLM"/>
    </source>
</evidence>
<evidence type="ECO:0000313" key="1">
    <source>
        <dbReference type="EMBL" id="MDK6029110.1"/>
    </source>
</evidence>
<protein>
    <recommendedName>
        <fullName evidence="3">Phosphoesterase</fullName>
    </recommendedName>
</protein>
<dbReference type="RefSeq" id="WP_285274096.1">
    <property type="nucleotide sequence ID" value="NZ_JASNVW010000004.1"/>
</dbReference>
<dbReference type="SUPFAM" id="SSF64182">
    <property type="entry name" value="DHH phosphoesterases"/>
    <property type="match status" value="1"/>
</dbReference>
<sequence>MKVIVISDWDADGIVSAAEIVYSQEVAGLYPIKSKTKVDILPSTPKTILSYLDYVKCAICEQKNYVVILDIAYNSYVNKFLAQLRNLGSYTIYVDHHLSTHIHYKEIEKNVDELIVGKKPVALLVYTFLKSIGVVLTPRIESFVNVVASIEGGYKYENKKLVKILVNISKYISSSRNRELWERFVRWISSPLPHVAAPFQINDYINVGLETSTTLCNEKSIAEELAVSSARIFNYRVVKIKRIPSSCRLSAIASSLYRISKSPVVLYNEEKRLIAIKTRDDKAFAISMMLYKQGLVEDVMGHEKLAIAKLKNNTDYNELLTTLRKILIEIG</sequence>
<name>A0ABD4Z9Y4_9CREN</name>
<dbReference type="Proteomes" id="UP001529235">
    <property type="component" value="Unassembled WGS sequence"/>
</dbReference>
<proteinExistence type="predicted"/>
<keyword evidence="2" id="KW-1185">Reference proteome</keyword>
<accession>A0ABD4Z9Y4</accession>
<dbReference type="AlphaFoldDB" id="A0ABD4Z9Y4"/>
<dbReference type="InterPro" id="IPR038763">
    <property type="entry name" value="DHH_sf"/>
</dbReference>